<comment type="caution">
    <text evidence="2">The sequence shown here is derived from an EMBL/GenBank/DDBJ whole genome shotgun (WGS) entry which is preliminary data.</text>
</comment>
<keyword evidence="1" id="KW-0812">Transmembrane</keyword>
<keyword evidence="1" id="KW-0472">Membrane</keyword>
<reference evidence="2 3" key="1">
    <citation type="submission" date="2024-11" db="EMBL/GenBank/DDBJ databases">
        <title>Using genomics to understand microbial adaptation to soil warming.</title>
        <authorList>
            <person name="Deangelis K.M. PhD."/>
        </authorList>
    </citation>
    <scope>NUCLEOTIDE SEQUENCE [LARGE SCALE GENOMIC DNA]</scope>
    <source>
        <strain evidence="2 3">GAS97</strain>
    </source>
</reference>
<name>A0ABW8MP71_9BURK</name>
<feature type="transmembrane region" description="Helical" evidence="1">
    <location>
        <begin position="134"/>
        <end position="157"/>
    </location>
</feature>
<proteinExistence type="predicted"/>
<accession>A0ABW8MP71</accession>
<sequence>MELEKSIPSAPGQRVLASYFVSVTVGTLIFVATAMLSRVTDFESATNLPLWQKVIHLIIMTVLLFVPSWMVGLAAAAIPCALLSVIARALKIRNWIFYLCTEIVMGLLMMRIYLGFSNSLHWYADPPAETATTWLQGILTVGRFLVPAGVVAGLTFWKLAGRHYD</sequence>
<feature type="transmembrane region" description="Helical" evidence="1">
    <location>
        <begin position="16"/>
        <end position="37"/>
    </location>
</feature>
<evidence type="ECO:0000313" key="2">
    <source>
        <dbReference type="EMBL" id="MFK4445490.1"/>
    </source>
</evidence>
<feature type="transmembrane region" description="Helical" evidence="1">
    <location>
        <begin position="95"/>
        <end position="114"/>
    </location>
</feature>
<keyword evidence="3" id="KW-1185">Reference proteome</keyword>
<dbReference type="Proteomes" id="UP001620514">
    <property type="component" value="Unassembled WGS sequence"/>
</dbReference>
<evidence type="ECO:0000313" key="3">
    <source>
        <dbReference type="Proteomes" id="UP001620514"/>
    </source>
</evidence>
<keyword evidence="1" id="KW-1133">Transmembrane helix</keyword>
<feature type="transmembrane region" description="Helical" evidence="1">
    <location>
        <begin position="57"/>
        <end position="83"/>
    </location>
</feature>
<organism evidence="2 3">
    <name type="scientific">Caballeronia udeis</name>
    <dbReference type="NCBI Taxonomy" id="1232866"/>
    <lineage>
        <taxon>Bacteria</taxon>
        <taxon>Pseudomonadati</taxon>
        <taxon>Pseudomonadota</taxon>
        <taxon>Betaproteobacteria</taxon>
        <taxon>Burkholderiales</taxon>
        <taxon>Burkholderiaceae</taxon>
        <taxon>Caballeronia</taxon>
    </lineage>
</organism>
<protein>
    <submittedName>
        <fullName evidence="2">Lysylphosphatidylglycerol synthetase-like protein (DUF2156 family)</fullName>
    </submittedName>
</protein>
<evidence type="ECO:0000256" key="1">
    <source>
        <dbReference type="SAM" id="Phobius"/>
    </source>
</evidence>
<dbReference type="EMBL" id="JBIYDN010000019">
    <property type="protein sequence ID" value="MFK4445490.1"/>
    <property type="molecule type" value="Genomic_DNA"/>
</dbReference>
<dbReference type="RefSeq" id="WP_404610477.1">
    <property type="nucleotide sequence ID" value="NZ_JBIYDN010000019.1"/>
</dbReference>
<gene>
    <name evidence="2" type="ORF">ABH943_005515</name>
</gene>